<feature type="compositionally biased region" description="Acidic residues" evidence="4">
    <location>
        <begin position="12"/>
        <end position="22"/>
    </location>
</feature>
<evidence type="ECO:0000256" key="3">
    <source>
        <dbReference type="ARBA" id="ARBA00023242"/>
    </source>
</evidence>
<evidence type="ECO:0000259" key="5">
    <source>
        <dbReference type="SMART" id="SM01135"/>
    </source>
</evidence>
<dbReference type="AlphaFoldDB" id="A0A9N9RVX5"/>
<feature type="compositionally biased region" description="Basic residues" evidence="4">
    <location>
        <begin position="100"/>
        <end position="109"/>
    </location>
</feature>
<dbReference type="EMBL" id="OU895878">
    <property type="protein sequence ID" value="CAG9804382.1"/>
    <property type="molecule type" value="Genomic_DNA"/>
</dbReference>
<feature type="compositionally biased region" description="Basic and acidic residues" evidence="4">
    <location>
        <begin position="1"/>
        <end position="11"/>
    </location>
</feature>
<dbReference type="Proteomes" id="UP001153620">
    <property type="component" value="Chromosome 2"/>
</dbReference>
<dbReference type="Pfam" id="PF19438">
    <property type="entry name" value="LIN9_C"/>
    <property type="match status" value="1"/>
</dbReference>
<keyword evidence="3" id="KW-0539">Nucleus</keyword>
<dbReference type="PANTHER" id="PTHR21689:SF2">
    <property type="entry name" value="PROTEIN LIN-9 HOMOLOG"/>
    <property type="match status" value="1"/>
</dbReference>
<feature type="domain" description="DIRP" evidence="5">
    <location>
        <begin position="192"/>
        <end position="297"/>
    </location>
</feature>
<evidence type="ECO:0000256" key="2">
    <source>
        <dbReference type="ARBA" id="ARBA00006732"/>
    </source>
</evidence>
<evidence type="ECO:0000313" key="6">
    <source>
        <dbReference type="EMBL" id="CAG9804382.1"/>
    </source>
</evidence>
<keyword evidence="7" id="KW-1185">Reference proteome</keyword>
<dbReference type="GO" id="GO:0005654">
    <property type="term" value="C:nucleoplasm"/>
    <property type="evidence" value="ECO:0007669"/>
    <property type="project" value="TreeGrafter"/>
</dbReference>
<dbReference type="GO" id="GO:0017053">
    <property type="term" value="C:transcription repressor complex"/>
    <property type="evidence" value="ECO:0007669"/>
    <property type="project" value="InterPro"/>
</dbReference>
<reference evidence="6" key="1">
    <citation type="submission" date="2022-01" db="EMBL/GenBank/DDBJ databases">
        <authorList>
            <person name="King R."/>
        </authorList>
    </citation>
    <scope>NUCLEOTIDE SEQUENCE</scope>
</reference>
<proteinExistence type="inferred from homology"/>
<comment type="subcellular location">
    <subcellularLocation>
        <location evidence="1">Nucleus</location>
    </subcellularLocation>
</comment>
<name>A0A9N9RVX5_9DIPT</name>
<dbReference type="GO" id="GO:0006357">
    <property type="term" value="P:regulation of transcription by RNA polymerase II"/>
    <property type="evidence" value="ECO:0007669"/>
    <property type="project" value="TreeGrafter"/>
</dbReference>
<dbReference type="SMART" id="SM01135">
    <property type="entry name" value="DIRP"/>
    <property type="match status" value="1"/>
</dbReference>
<feature type="compositionally biased region" description="Basic and acidic residues" evidence="4">
    <location>
        <begin position="63"/>
        <end position="74"/>
    </location>
</feature>
<dbReference type="PANTHER" id="PTHR21689">
    <property type="entry name" value="LIN-9"/>
    <property type="match status" value="1"/>
</dbReference>
<dbReference type="GO" id="GO:0003677">
    <property type="term" value="F:DNA binding"/>
    <property type="evidence" value="ECO:0007669"/>
    <property type="project" value="TreeGrafter"/>
</dbReference>
<feature type="region of interest" description="Disordered" evidence="4">
    <location>
        <begin position="1"/>
        <end position="145"/>
    </location>
</feature>
<sequence length="627" mass="71675">MSDDDAKKDDSFESCEEEEDESFGPAALGLHRVGTELPKKKKGSPLQKLNARGRPARIRKKNSKYEDELEEGKSPTKGSPIKKPLVKTPLSSPLKAIVKSAKKLAPKSRKKDENDDSDIENENDDDSSESVKSGQKGIKRGPKKKVLKTTTTYTEAMNMTNIDKKACQRIGLRLRNLLKLPKAHKFVMYEFFYSNIDRSIFLGTNDFEICLVDMFPRLKTRMMTRIEWNKIRRTFGKPRRCSAKFFEEERIELERKRQKIRLLQSRKTGDSSFVCDLPAEIPVPFTIGTKVTARLRKPQDGLFTGTIDGLVHKSHSYRIVFERQGIGSQEIPDYEVMASEFQDTLNLNKLTKDFINRPDISYYMVSPLKLTGAYSSFAGHHVNTFHKNDPMLSSSSSFIKLEGYQKPKLPNLVLPTTGSIGGYPIKLLETMVLVRKTLEIKHLQLLKIRRLNVEAEVVKSFGDNAPEDFQKKYATLLVEMERINRDLADYMNILQAQVDLFVTDPDELQTITPTYLREKCRDLAMQTFAKNNNNAIQDDTMIRLIGNLATIMWVTSNLKNEQYTNVEEVLSGCLIETSKSLDPENRSLFERSVQSHIHQIQIGIFDDNNQPQPQEIEVLEEDYVLGI</sequence>
<accession>A0A9N9RVX5</accession>
<dbReference type="InterPro" id="IPR045831">
    <property type="entry name" value="LIN9_C"/>
</dbReference>
<evidence type="ECO:0000256" key="4">
    <source>
        <dbReference type="SAM" id="MobiDB-lite"/>
    </source>
</evidence>
<dbReference type="GO" id="GO:0051726">
    <property type="term" value="P:regulation of cell cycle"/>
    <property type="evidence" value="ECO:0007669"/>
    <property type="project" value="TreeGrafter"/>
</dbReference>
<evidence type="ECO:0000256" key="1">
    <source>
        <dbReference type="ARBA" id="ARBA00004123"/>
    </source>
</evidence>
<protein>
    <recommendedName>
        <fullName evidence="5">DIRP domain-containing protein</fullName>
    </recommendedName>
</protein>
<evidence type="ECO:0000313" key="7">
    <source>
        <dbReference type="Proteomes" id="UP001153620"/>
    </source>
</evidence>
<dbReference type="OrthoDB" id="2339771at2759"/>
<reference evidence="6" key="2">
    <citation type="submission" date="2022-10" db="EMBL/GenBank/DDBJ databases">
        <authorList>
            <consortium name="ENA_rothamsted_submissions"/>
            <consortium name="culmorum"/>
            <person name="King R."/>
        </authorList>
    </citation>
    <scope>NUCLEOTIDE SEQUENCE</scope>
</reference>
<organism evidence="6 7">
    <name type="scientific">Chironomus riparius</name>
    <dbReference type="NCBI Taxonomy" id="315576"/>
    <lineage>
        <taxon>Eukaryota</taxon>
        <taxon>Metazoa</taxon>
        <taxon>Ecdysozoa</taxon>
        <taxon>Arthropoda</taxon>
        <taxon>Hexapoda</taxon>
        <taxon>Insecta</taxon>
        <taxon>Pterygota</taxon>
        <taxon>Neoptera</taxon>
        <taxon>Endopterygota</taxon>
        <taxon>Diptera</taxon>
        <taxon>Nematocera</taxon>
        <taxon>Chironomoidea</taxon>
        <taxon>Chironomidae</taxon>
        <taxon>Chironominae</taxon>
        <taxon>Chironomus</taxon>
    </lineage>
</organism>
<comment type="similarity">
    <text evidence="2">Belongs to the lin-9 family.</text>
</comment>
<dbReference type="InterPro" id="IPR033471">
    <property type="entry name" value="DIRP"/>
</dbReference>
<dbReference type="Pfam" id="PF06584">
    <property type="entry name" value="DIRP"/>
    <property type="match status" value="1"/>
</dbReference>
<dbReference type="InterPro" id="IPR010561">
    <property type="entry name" value="LIN-9/ALY1"/>
</dbReference>
<dbReference type="GO" id="GO:0006351">
    <property type="term" value="P:DNA-templated transcription"/>
    <property type="evidence" value="ECO:0007669"/>
    <property type="project" value="InterPro"/>
</dbReference>
<gene>
    <name evidence="6" type="ORF">CHIRRI_LOCUS7272</name>
</gene>
<feature type="compositionally biased region" description="Acidic residues" evidence="4">
    <location>
        <begin position="114"/>
        <end position="128"/>
    </location>
</feature>